<gene>
    <name evidence="2" type="ORF">GGD45_006419</name>
</gene>
<name>A0ABR6R9T3_RHITR</name>
<sequence length="59" mass="6820">MRQLRLYSFTEMHENIRATIVSFIKPYFLFASNHLTFLAITFPMLALLVGVRALSQLTS</sequence>
<keyword evidence="1" id="KW-0472">Membrane</keyword>
<accession>A0ABR6R9T3</accession>
<keyword evidence="1" id="KW-1133">Transmembrane helix</keyword>
<evidence type="ECO:0000313" key="3">
    <source>
        <dbReference type="Proteomes" id="UP000526625"/>
    </source>
</evidence>
<evidence type="ECO:0000313" key="2">
    <source>
        <dbReference type="EMBL" id="MBB6495945.1"/>
    </source>
</evidence>
<keyword evidence="1" id="KW-0812">Transmembrane</keyword>
<protein>
    <submittedName>
        <fullName evidence="2">Uncharacterized protein</fullName>
    </submittedName>
</protein>
<reference evidence="2 3" key="1">
    <citation type="submission" date="2020-08" db="EMBL/GenBank/DDBJ databases">
        <title>Genomic Encyclopedia of Type Strains, Phase IV (KMG-V): Genome sequencing to study the core and pangenomes of soil and plant-associated prokaryotes.</title>
        <authorList>
            <person name="Whitman W."/>
        </authorList>
    </citation>
    <scope>NUCLEOTIDE SEQUENCE [LARGE SCALE GENOMIC DNA]</scope>
    <source>
        <strain evidence="2 3">SEMIA 4059</strain>
    </source>
</reference>
<comment type="caution">
    <text evidence="2">The sequence shown here is derived from an EMBL/GenBank/DDBJ whole genome shotgun (WGS) entry which is preliminary data.</text>
</comment>
<organism evidence="2 3">
    <name type="scientific">Rhizobium tropici</name>
    <dbReference type="NCBI Taxonomy" id="398"/>
    <lineage>
        <taxon>Bacteria</taxon>
        <taxon>Pseudomonadati</taxon>
        <taxon>Pseudomonadota</taxon>
        <taxon>Alphaproteobacteria</taxon>
        <taxon>Hyphomicrobiales</taxon>
        <taxon>Rhizobiaceae</taxon>
        <taxon>Rhizobium/Agrobacterium group</taxon>
        <taxon>Rhizobium</taxon>
    </lineage>
</organism>
<dbReference type="EMBL" id="JACHBF010000065">
    <property type="protein sequence ID" value="MBB6495945.1"/>
    <property type="molecule type" value="Genomic_DNA"/>
</dbReference>
<proteinExistence type="predicted"/>
<dbReference type="Proteomes" id="UP000526625">
    <property type="component" value="Unassembled WGS sequence"/>
</dbReference>
<evidence type="ECO:0000256" key="1">
    <source>
        <dbReference type="SAM" id="Phobius"/>
    </source>
</evidence>
<keyword evidence="3" id="KW-1185">Reference proteome</keyword>
<feature type="transmembrane region" description="Helical" evidence="1">
    <location>
        <begin position="35"/>
        <end position="54"/>
    </location>
</feature>